<keyword evidence="3" id="KW-1185">Reference proteome</keyword>
<evidence type="ECO:0000313" key="2">
    <source>
        <dbReference type="EMBL" id="MPY34703.1"/>
    </source>
</evidence>
<dbReference type="Proteomes" id="UP000325849">
    <property type="component" value="Unassembled WGS sequence"/>
</dbReference>
<dbReference type="AlphaFoldDB" id="A0A5N8VHK3"/>
<comment type="caution">
    <text evidence="2">The sequence shown here is derived from an EMBL/GenBank/DDBJ whole genome shotgun (WGS) entry which is preliminary data.</text>
</comment>
<feature type="compositionally biased region" description="Basic and acidic residues" evidence="1">
    <location>
        <begin position="1"/>
        <end position="10"/>
    </location>
</feature>
<gene>
    <name evidence="2" type="ORF">FNH09_26735</name>
</gene>
<proteinExistence type="predicted"/>
<accession>A0A5N8VHK3</accession>
<organism evidence="2 3">
    <name type="scientific">Streptomyces adustus</name>
    <dbReference type="NCBI Taxonomy" id="1609272"/>
    <lineage>
        <taxon>Bacteria</taxon>
        <taxon>Bacillati</taxon>
        <taxon>Actinomycetota</taxon>
        <taxon>Actinomycetes</taxon>
        <taxon>Kitasatosporales</taxon>
        <taxon>Streptomycetaceae</taxon>
        <taxon>Streptomyces</taxon>
    </lineage>
</organism>
<feature type="region of interest" description="Disordered" evidence="1">
    <location>
        <begin position="80"/>
        <end position="106"/>
    </location>
</feature>
<dbReference type="EMBL" id="VJZD01000124">
    <property type="protein sequence ID" value="MPY34703.1"/>
    <property type="molecule type" value="Genomic_DNA"/>
</dbReference>
<dbReference type="RefSeq" id="WP_162469140.1">
    <property type="nucleotide sequence ID" value="NZ_VJZD01000124.1"/>
</dbReference>
<reference evidence="2 3" key="1">
    <citation type="submission" date="2019-07" db="EMBL/GenBank/DDBJ databases">
        <title>New species of Amycolatopsis and Streptomyces.</title>
        <authorList>
            <person name="Duangmal K."/>
            <person name="Teo W.F.A."/>
            <person name="Lipun K."/>
        </authorList>
    </citation>
    <scope>NUCLEOTIDE SEQUENCE [LARGE SCALE GENOMIC DNA]</scope>
    <source>
        <strain evidence="2 3">NBRC 109810</strain>
    </source>
</reference>
<name>A0A5N8VHK3_9ACTN</name>
<feature type="region of interest" description="Disordered" evidence="1">
    <location>
        <begin position="1"/>
        <end position="34"/>
    </location>
</feature>
<protein>
    <submittedName>
        <fullName evidence="2">Uncharacterized protein</fullName>
    </submittedName>
</protein>
<evidence type="ECO:0000256" key="1">
    <source>
        <dbReference type="SAM" id="MobiDB-lite"/>
    </source>
</evidence>
<sequence>MLPDVSDARSEGQVAIDGRRRGLPKSSTLSPADFIGPCESQGSAEFKSHYCSGGGDVFARDCPFPASSRAAAGVKRRKWSVGRSEAAPGDVKASLTNESRKGILDM</sequence>
<evidence type="ECO:0000313" key="3">
    <source>
        <dbReference type="Proteomes" id="UP000325849"/>
    </source>
</evidence>